<evidence type="ECO:0000313" key="2">
    <source>
        <dbReference type="EMBL" id="KAK9922022.1"/>
    </source>
</evidence>
<dbReference type="EMBL" id="JBEDUW010000006">
    <property type="protein sequence ID" value="KAK9922022.1"/>
    <property type="molecule type" value="Genomic_DNA"/>
</dbReference>
<evidence type="ECO:0000259" key="1">
    <source>
        <dbReference type="Pfam" id="PF25597"/>
    </source>
</evidence>
<evidence type="ECO:0000313" key="3">
    <source>
        <dbReference type="Proteomes" id="UP001457282"/>
    </source>
</evidence>
<reference evidence="2 3" key="1">
    <citation type="journal article" date="2023" name="G3 (Bethesda)">
        <title>A chromosome-length genome assembly and annotation of blackberry (Rubus argutus, cv. 'Hillquist').</title>
        <authorList>
            <person name="Bruna T."/>
            <person name="Aryal R."/>
            <person name="Dudchenko O."/>
            <person name="Sargent D.J."/>
            <person name="Mead D."/>
            <person name="Buti M."/>
            <person name="Cavallini A."/>
            <person name="Hytonen T."/>
            <person name="Andres J."/>
            <person name="Pham M."/>
            <person name="Weisz D."/>
            <person name="Mascagni F."/>
            <person name="Usai G."/>
            <person name="Natali L."/>
            <person name="Bassil N."/>
            <person name="Fernandez G.E."/>
            <person name="Lomsadze A."/>
            <person name="Armour M."/>
            <person name="Olukolu B."/>
            <person name="Poorten T."/>
            <person name="Britton C."/>
            <person name="Davik J."/>
            <person name="Ashrafi H."/>
            <person name="Aiden E.L."/>
            <person name="Borodovsky M."/>
            <person name="Worthington M."/>
        </authorList>
    </citation>
    <scope>NUCLEOTIDE SEQUENCE [LARGE SCALE GENOMIC DNA]</scope>
    <source>
        <strain evidence="2">PI 553951</strain>
    </source>
</reference>
<comment type="caution">
    <text evidence="2">The sequence shown here is derived from an EMBL/GenBank/DDBJ whole genome shotgun (WGS) entry which is preliminary data.</text>
</comment>
<dbReference type="Pfam" id="PF25597">
    <property type="entry name" value="SH3_retrovirus"/>
    <property type="match status" value="1"/>
</dbReference>
<dbReference type="Proteomes" id="UP001457282">
    <property type="component" value="Unassembled WGS sequence"/>
</dbReference>
<organism evidence="2 3">
    <name type="scientific">Rubus argutus</name>
    <name type="common">Southern blackberry</name>
    <dbReference type="NCBI Taxonomy" id="59490"/>
    <lineage>
        <taxon>Eukaryota</taxon>
        <taxon>Viridiplantae</taxon>
        <taxon>Streptophyta</taxon>
        <taxon>Embryophyta</taxon>
        <taxon>Tracheophyta</taxon>
        <taxon>Spermatophyta</taxon>
        <taxon>Magnoliopsida</taxon>
        <taxon>eudicotyledons</taxon>
        <taxon>Gunneridae</taxon>
        <taxon>Pentapetalae</taxon>
        <taxon>rosids</taxon>
        <taxon>fabids</taxon>
        <taxon>Rosales</taxon>
        <taxon>Rosaceae</taxon>
        <taxon>Rosoideae</taxon>
        <taxon>Rosoideae incertae sedis</taxon>
        <taxon>Rubus</taxon>
    </lineage>
</organism>
<accession>A0AAW1WFD5</accession>
<dbReference type="PANTHER" id="PTHR42648">
    <property type="entry name" value="TRANSPOSASE, PUTATIVE-RELATED"/>
    <property type="match status" value="1"/>
</dbReference>
<sequence>MNMVRCMLCDKQVPKTFWPEAARWTVHVPNRSPTLVVKDKTPEEMWSGVKPKVDYFRVFGCLAHVHVPNQKRTKLDDKSLQCVLLGGRIAEAVKRDILIWEDSIEDEDAFSESEEEVVDGTAAVVTDQETEATTSALIESSHEVAPVQAETRIRRAPLYL</sequence>
<dbReference type="AlphaFoldDB" id="A0AAW1WFD5"/>
<dbReference type="InterPro" id="IPR039537">
    <property type="entry name" value="Retrotran_Ty1/copia-like"/>
</dbReference>
<gene>
    <name evidence="2" type="ORF">M0R45_030504</name>
</gene>
<proteinExistence type="predicted"/>
<keyword evidence="3" id="KW-1185">Reference proteome</keyword>
<feature type="domain" description="Retroviral polymerase SH3-like" evidence="1">
    <location>
        <begin position="61"/>
        <end position="86"/>
    </location>
</feature>
<dbReference type="PANTHER" id="PTHR42648:SF18">
    <property type="entry name" value="RETROTRANSPOSON, UNCLASSIFIED-LIKE PROTEIN"/>
    <property type="match status" value="1"/>
</dbReference>
<protein>
    <recommendedName>
        <fullName evidence="1">Retroviral polymerase SH3-like domain-containing protein</fullName>
    </recommendedName>
</protein>
<name>A0AAW1WFD5_RUBAR</name>
<dbReference type="InterPro" id="IPR057670">
    <property type="entry name" value="SH3_retrovirus"/>
</dbReference>